<dbReference type="OrthoDB" id="6414167at2759"/>
<name>A0A8X6GT35_TRICU</name>
<keyword evidence="8" id="KW-1185">Reference proteome</keyword>
<organism evidence="7 8">
    <name type="scientific">Trichonephila clavata</name>
    <name type="common">Joro spider</name>
    <name type="synonym">Nephila clavata</name>
    <dbReference type="NCBI Taxonomy" id="2740835"/>
    <lineage>
        <taxon>Eukaryota</taxon>
        <taxon>Metazoa</taxon>
        <taxon>Ecdysozoa</taxon>
        <taxon>Arthropoda</taxon>
        <taxon>Chelicerata</taxon>
        <taxon>Arachnida</taxon>
        <taxon>Araneae</taxon>
        <taxon>Araneomorphae</taxon>
        <taxon>Entelegynae</taxon>
        <taxon>Araneoidea</taxon>
        <taxon>Nephilidae</taxon>
        <taxon>Trichonephila</taxon>
    </lineage>
</organism>
<evidence type="ECO:0000313" key="8">
    <source>
        <dbReference type="Proteomes" id="UP000887116"/>
    </source>
</evidence>
<keyword evidence="3 5" id="KW-1133">Transmembrane helix</keyword>
<reference evidence="7" key="1">
    <citation type="submission" date="2020-07" db="EMBL/GenBank/DDBJ databases">
        <title>Multicomponent nature underlies the extraordinary mechanical properties of spider dragline silk.</title>
        <authorList>
            <person name="Kono N."/>
            <person name="Nakamura H."/>
            <person name="Mori M."/>
            <person name="Yoshida Y."/>
            <person name="Ohtoshi R."/>
            <person name="Malay A.D."/>
            <person name="Moran D.A.P."/>
            <person name="Tomita M."/>
            <person name="Numata K."/>
            <person name="Arakawa K."/>
        </authorList>
    </citation>
    <scope>NUCLEOTIDE SEQUENCE</scope>
</reference>
<sequence length="214" mass="23998">MTKTLLILLFQNKSCPDGIVKPPVNRPATSVGLPHASEHDCGRFPLNGIPIRYLYHKYSLPVTDSIMITPERRAFISLNVINFIFYGGISCITPFLSVHMRAIGLTVWHIIWVHVASGLICILIPLLVGTLAERKGSSPKKYLYKICFSFSLFLCIFGYTALLAVPRIQRIHKQPQIDFDCSSPMNAVINLEKCANYETCADVAHSWSSNALFR</sequence>
<evidence type="ECO:0000256" key="2">
    <source>
        <dbReference type="ARBA" id="ARBA00022692"/>
    </source>
</evidence>
<comment type="caution">
    <text evidence="7">The sequence shown here is derived from an EMBL/GenBank/DDBJ whole genome shotgun (WGS) entry which is preliminary data.</text>
</comment>
<feature type="transmembrane region" description="Helical" evidence="5">
    <location>
        <begin position="142"/>
        <end position="165"/>
    </location>
</feature>
<dbReference type="EMBL" id="BMAO01026553">
    <property type="protein sequence ID" value="GFR10607.1"/>
    <property type="molecule type" value="Genomic_DNA"/>
</dbReference>
<keyword evidence="2 5" id="KW-0812">Transmembrane</keyword>
<evidence type="ECO:0000259" key="6">
    <source>
        <dbReference type="Pfam" id="PF12832"/>
    </source>
</evidence>
<comment type="subcellular location">
    <subcellularLocation>
        <location evidence="1">Membrane</location>
        <topology evidence="1">Multi-pass membrane protein</topology>
    </subcellularLocation>
</comment>
<accession>A0A8X6GT35</accession>
<evidence type="ECO:0000256" key="1">
    <source>
        <dbReference type="ARBA" id="ARBA00004141"/>
    </source>
</evidence>
<feature type="transmembrane region" description="Helical" evidence="5">
    <location>
        <begin position="110"/>
        <end position="130"/>
    </location>
</feature>
<evidence type="ECO:0000256" key="4">
    <source>
        <dbReference type="ARBA" id="ARBA00023136"/>
    </source>
</evidence>
<dbReference type="GO" id="GO:0016020">
    <property type="term" value="C:membrane"/>
    <property type="evidence" value="ECO:0007669"/>
    <property type="project" value="UniProtKB-SubCell"/>
</dbReference>
<dbReference type="Pfam" id="PF12832">
    <property type="entry name" value="MFS_1_like"/>
    <property type="match status" value="1"/>
</dbReference>
<dbReference type="Proteomes" id="UP000887116">
    <property type="component" value="Unassembled WGS sequence"/>
</dbReference>
<dbReference type="InterPro" id="IPR024989">
    <property type="entry name" value="MFS_assoc_dom"/>
</dbReference>
<keyword evidence="4 5" id="KW-0472">Membrane</keyword>
<feature type="domain" description="Major facilitator superfamily associated" evidence="6">
    <location>
        <begin position="76"/>
        <end position="166"/>
    </location>
</feature>
<gene>
    <name evidence="7" type="primary">AVEN_203431_1</name>
    <name evidence="7" type="ORF">TNCT_502151</name>
</gene>
<proteinExistence type="predicted"/>
<protein>
    <submittedName>
        <fullName evidence="7">MFS_1_like domain-containing protein</fullName>
    </submittedName>
</protein>
<evidence type="ECO:0000256" key="5">
    <source>
        <dbReference type="SAM" id="Phobius"/>
    </source>
</evidence>
<evidence type="ECO:0000256" key="3">
    <source>
        <dbReference type="ARBA" id="ARBA00022989"/>
    </source>
</evidence>
<feature type="transmembrane region" description="Helical" evidence="5">
    <location>
        <begin position="74"/>
        <end position="98"/>
    </location>
</feature>
<dbReference type="SUPFAM" id="SSF103473">
    <property type="entry name" value="MFS general substrate transporter"/>
    <property type="match status" value="1"/>
</dbReference>
<dbReference type="AlphaFoldDB" id="A0A8X6GT35"/>
<dbReference type="Gene3D" id="1.20.1250.20">
    <property type="entry name" value="MFS general substrate transporter like domains"/>
    <property type="match status" value="1"/>
</dbReference>
<evidence type="ECO:0000313" key="7">
    <source>
        <dbReference type="EMBL" id="GFR10607.1"/>
    </source>
</evidence>
<dbReference type="InterPro" id="IPR036259">
    <property type="entry name" value="MFS_trans_sf"/>
</dbReference>